<feature type="signal peptide" evidence="1">
    <location>
        <begin position="1"/>
        <end position="18"/>
    </location>
</feature>
<name>A0ABP0VC56_9BRYO</name>
<proteinExistence type="predicted"/>
<organism evidence="3 4">
    <name type="scientific">Sphagnum jensenii</name>
    <dbReference type="NCBI Taxonomy" id="128206"/>
    <lineage>
        <taxon>Eukaryota</taxon>
        <taxon>Viridiplantae</taxon>
        <taxon>Streptophyta</taxon>
        <taxon>Embryophyta</taxon>
        <taxon>Bryophyta</taxon>
        <taxon>Sphagnophytina</taxon>
        <taxon>Sphagnopsida</taxon>
        <taxon>Sphagnales</taxon>
        <taxon>Sphagnaceae</taxon>
        <taxon>Sphagnum</taxon>
    </lineage>
</organism>
<dbReference type="Gene3D" id="3.30.70.1070">
    <property type="entry name" value="Sporulation related repeat"/>
    <property type="match status" value="1"/>
</dbReference>
<accession>A0ABP0VC56</accession>
<dbReference type="InterPro" id="IPR036680">
    <property type="entry name" value="SPOR-like_sf"/>
</dbReference>
<evidence type="ECO:0000313" key="3">
    <source>
        <dbReference type="EMBL" id="CAK9251969.1"/>
    </source>
</evidence>
<evidence type="ECO:0000313" key="4">
    <source>
        <dbReference type="Proteomes" id="UP001497444"/>
    </source>
</evidence>
<dbReference type="Proteomes" id="UP001497444">
    <property type="component" value="Unassembled WGS sequence"/>
</dbReference>
<reference evidence="3" key="1">
    <citation type="submission" date="2024-02" db="EMBL/GenBank/DDBJ databases">
        <authorList>
            <consortium name="ELIXIR-Norway"/>
            <consortium name="Elixir Norway"/>
        </authorList>
    </citation>
    <scope>NUCLEOTIDE SEQUENCE</scope>
</reference>
<feature type="chain" id="PRO_5046533980" description="SPOR domain-containing protein" evidence="1">
    <location>
        <begin position="19"/>
        <end position="195"/>
    </location>
</feature>
<evidence type="ECO:0000256" key="1">
    <source>
        <dbReference type="SAM" id="SignalP"/>
    </source>
</evidence>
<dbReference type="EMBL" id="CAXAQS010000536">
    <property type="protein sequence ID" value="CAK9251969.1"/>
    <property type="molecule type" value="Genomic_DNA"/>
</dbReference>
<feature type="domain" description="SPOR" evidence="2">
    <location>
        <begin position="111"/>
        <end position="191"/>
    </location>
</feature>
<sequence>MLVLATTLFAFTLGVHYGKHVGGDSTPHGLTGQLASQATSKSESVAQTVEDLSPRVQDLVEPTSDAEVAEHLKDELHQEVQKAHLSLTDKRPIELPTQTLAESAQHPGQFTHFNPTYTLQLGSTSNRQEAQNQINTLKNLKLSPELKEIEIPGKGKWYKVYLGVFTTKHAANAAGVEYRAGHKIESYTIVNTPRE</sequence>
<protein>
    <recommendedName>
        <fullName evidence="2">SPOR domain-containing protein</fullName>
    </recommendedName>
</protein>
<gene>
    <name evidence="3" type="ORF">CSSPJE1EN1_LOCUS27347</name>
</gene>
<evidence type="ECO:0000259" key="2">
    <source>
        <dbReference type="PROSITE" id="PS51724"/>
    </source>
</evidence>
<comment type="caution">
    <text evidence="3">The sequence shown here is derived from an EMBL/GenBank/DDBJ whole genome shotgun (WGS) entry which is preliminary data.</text>
</comment>
<dbReference type="SUPFAM" id="SSF110997">
    <property type="entry name" value="Sporulation related repeat"/>
    <property type="match status" value="1"/>
</dbReference>
<keyword evidence="4" id="KW-1185">Reference proteome</keyword>
<dbReference type="PROSITE" id="PS51724">
    <property type="entry name" value="SPOR"/>
    <property type="match status" value="1"/>
</dbReference>
<dbReference type="InterPro" id="IPR007730">
    <property type="entry name" value="SPOR-like_dom"/>
</dbReference>
<dbReference type="Pfam" id="PF05036">
    <property type="entry name" value="SPOR"/>
    <property type="match status" value="1"/>
</dbReference>
<keyword evidence="1" id="KW-0732">Signal</keyword>